<gene>
    <name evidence="1" type="ORF">NEPTK9_000912</name>
</gene>
<evidence type="ECO:0000313" key="1">
    <source>
        <dbReference type="EMBL" id="MBF5059400.1"/>
    </source>
</evidence>
<dbReference type="Proteomes" id="UP001194714">
    <property type="component" value="Unassembled WGS sequence"/>
</dbReference>
<organism evidence="1 2">
    <name type="scientific">Candidatus Neptunichlamydia vexilliferae</name>
    <dbReference type="NCBI Taxonomy" id="1651774"/>
    <lineage>
        <taxon>Bacteria</taxon>
        <taxon>Pseudomonadati</taxon>
        <taxon>Chlamydiota</taxon>
        <taxon>Chlamydiia</taxon>
        <taxon>Parachlamydiales</taxon>
        <taxon>Simkaniaceae</taxon>
        <taxon>Candidatus Neptunichlamydia</taxon>
    </lineage>
</organism>
<dbReference type="Pfam" id="PF24716">
    <property type="entry name" value="WapI"/>
    <property type="match status" value="1"/>
</dbReference>
<protein>
    <submittedName>
        <fullName evidence="1">Uncharacterized protein</fullName>
    </submittedName>
</protein>
<dbReference type="EMBL" id="JAAEJV010000020">
    <property type="protein sequence ID" value="MBF5059400.1"/>
    <property type="molecule type" value="Genomic_DNA"/>
</dbReference>
<dbReference type="InterPro" id="IPR056510">
    <property type="entry name" value="WapI"/>
</dbReference>
<sequence length="114" mass="13283">MGWKLDRGDGMLHNTFCYRPNRRVDLRLPELNSWLEGCKEMHTSLSRKASLECMEPYLSIELEMGNGGQCELSVAITPDHCYQQHSFLFDIDQNHLKPLIDKLELILKSYPIRC</sequence>
<evidence type="ECO:0000313" key="2">
    <source>
        <dbReference type="Proteomes" id="UP001194714"/>
    </source>
</evidence>
<reference evidence="1 2" key="1">
    <citation type="submission" date="2020-01" db="EMBL/GenBank/DDBJ databases">
        <title>Draft genome sequence of Cand. Neptunochlamydia vexilliferae K9.</title>
        <authorList>
            <person name="Schulz F."/>
            <person name="Koestlbacher S."/>
            <person name="Wascher F."/>
            <person name="Pizzetti I."/>
            <person name="Horn M."/>
        </authorList>
    </citation>
    <scope>NUCLEOTIDE SEQUENCE [LARGE SCALE GENOMIC DNA]</scope>
    <source>
        <strain evidence="1 2">K9</strain>
    </source>
</reference>
<accession>A0ABS0AZM9</accession>
<keyword evidence="2" id="KW-1185">Reference proteome</keyword>
<proteinExistence type="predicted"/>
<name>A0ABS0AZM9_9BACT</name>
<comment type="caution">
    <text evidence="1">The sequence shown here is derived from an EMBL/GenBank/DDBJ whole genome shotgun (WGS) entry which is preliminary data.</text>
</comment>